<sequence>MRRILLVMFFMDLRLNIVASNAAQHGRNKIGEGIKVLAEVYYDSSYNKKPKSRTSSEHGTNKNSEDPFQDHFEQLLKKVEKRFNQQNVSIKIELAKVTQVTNITVPYQMSLMSIDGQKTLYNLRNYSMYLGAPNNTVHFLYTKKDIYEYSDRGDRMPLVLHDVETYRTFCTNNVSAAVVSDKSKSWDYMYSVKALASTFGCLRHTRFFKPDFDTMEETFRHCHGSNT</sequence>
<evidence type="ECO:0000256" key="1">
    <source>
        <dbReference type="SAM" id="MobiDB-lite"/>
    </source>
</evidence>
<reference evidence="3" key="1">
    <citation type="submission" date="2014-03" db="EMBL/GenBank/DDBJ databases">
        <title>The sialotranscriptome of Amblyomma triste, Amblyomma parvum and Amblyomma cajennense ticks, uncovered by 454-based RNA-seq.</title>
        <authorList>
            <person name="Garcia G.R."/>
            <person name="Gardinassi L.G."/>
            <person name="Ribeiro J.M."/>
            <person name="Anatrielo E."/>
            <person name="Ferreira B.R."/>
            <person name="Moreira H.N."/>
            <person name="Mafra C."/>
            <person name="Olegario M.M."/>
            <person name="Szabo P.J."/>
            <person name="Miranda-Santos I.K."/>
            <person name="Maruyama S.R."/>
        </authorList>
    </citation>
    <scope>NUCLEOTIDE SEQUENCE</scope>
    <source>
        <strain evidence="3">Araguapaz</strain>
        <tissue evidence="3">Salivary glands</tissue>
    </source>
</reference>
<accession>A0A023G0P6</accession>
<feature type="region of interest" description="Disordered" evidence="1">
    <location>
        <begin position="47"/>
        <end position="67"/>
    </location>
</feature>
<evidence type="ECO:0000256" key="2">
    <source>
        <dbReference type="SAM" id="SignalP"/>
    </source>
</evidence>
<proteinExistence type="evidence at transcript level"/>
<feature type="chain" id="PRO_5001520374" evidence="2">
    <location>
        <begin position="21"/>
        <end position="227"/>
    </location>
</feature>
<evidence type="ECO:0000313" key="3">
    <source>
        <dbReference type="EMBL" id="JAC27284.1"/>
    </source>
</evidence>
<dbReference type="EMBL" id="GBBL01000036">
    <property type="protein sequence ID" value="JAC27284.1"/>
    <property type="molecule type" value="mRNA"/>
</dbReference>
<keyword evidence="2" id="KW-0732">Signal</keyword>
<protein>
    <submittedName>
        <fullName evidence="3">Putative secreted protein</fullName>
    </submittedName>
</protein>
<name>A0A023G0P6_AMBPA</name>
<feature type="signal peptide" evidence="2">
    <location>
        <begin position="1"/>
        <end position="20"/>
    </location>
</feature>
<organism evidence="3">
    <name type="scientific">Amblyomma parvum</name>
    <name type="common">South American tick</name>
    <dbReference type="NCBI Taxonomy" id="251391"/>
    <lineage>
        <taxon>Eukaryota</taxon>
        <taxon>Metazoa</taxon>
        <taxon>Ecdysozoa</taxon>
        <taxon>Arthropoda</taxon>
        <taxon>Chelicerata</taxon>
        <taxon>Arachnida</taxon>
        <taxon>Acari</taxon>
        <taxon>Parasitiformes</taxon>
        <taxon>Ixodida</taxon>
        <taxon>Ixodoidea</taxon>
        <taxon>Ixodidae</taxon>
        <taxon>Amblyomminae</taxon>
        <taxon>Amblyomma</taxon>
    </lineage>
</organism>
<dbReference type="AlphaFoldDB" id="A0A023G0P6"/>
<feature type="compositionally biased region" description="Basic and acidic residues" evidence="1">
    <location>
        <begin position="54"/>
        <end position="67"/>
    </location>
</feature>